<feature type="compositionally biased region" description="Polar residues" evidence="1">
    <location>
        <begin position="1"/>
        <end position="10"/>
    </location>
</feature>
<evidence type="ECO:0000313" key="2">
    <source>
        <dbReference type="EMBL" id="KAK6504954.1"/>
    </source>
</evidence>
<sequence>MLPNIPNSKKWSSRTRRVESPNQQSKKEPPKDSILRKALSRIIPKPKPPQKEEFLTIAYIENSEFCLHKLQFSDSTTIDDIKAAIASQMTIHTTIESLRLTVLPYGCHWNDERLSALEQFDWESSKKIIMSIPPKPIGNQQTTESRSGYPRAVSILRSNFSLKELLHPWDPSCVQFFACVDANAFERRIRDLIQSHTAIEF</sequence>
<name>A0AAV9WAQ6_9PEZI</name>
<comment type="caution">
    <text evidence="2">The sequence shown here is derived from an EMBL/GenBank/DDBJ whole genome shotgun (WGS) entry which is preliminary data.</text>
</comment>
<dbReference type="EMBL" id="JAVHJL010000004">
    <property type="protein sequence ID" value="KAK6504954.1"/>
    <property type="molecule type" value="Genomic_DNA"/>
</dbReference>
<accession>A0AAV9WAQ6</accession>
<gene>
    <name evidence="2" type="ORF">TWF481_006887</name>
</gene>
<dbReference type="Proteomes" id="UP001370758">
    <property type="component" value="Unassembled WGS sequence"/>
</dbReference>
<dbReference type="AlphaFoldDB" id="A0AAV9WAQ6"/>
<reference evidence="2 3" key="1">
    <citation type="submission" date="2023-08" db="EMBL/GenBank/DDBJ databases">
        <authorList>
            <person name="Palmer J.M."/>
        </authorList>
    </citation>
    <scope>NUCLEOTIDE SEQUENCE [LARGE SCALE GENOMIC DNA]</scope>
    <source>
        <strain evidence="2 3">TWF481</strain>
    </source>
</reference>
<protein>
    <recommendedName>
        <fullName evidence="4">Ubiquitin-like domain-containing protein</fullName>
    </recommendedName>
</protein>
<organism evidence="2 3">
    <name type="scientific">Arthrobotrys musiformis</name>
    <dbReference type="NCBI Taxonomy" id="47236"/>
    <lineage>
        <taxon>Eukaryota</taxon>
        <taxon>Fungi</taxon>
        <taxon>Dikarya</taxon>
        <taxon>Ascomycota</taxon>
        <taxon>Pezizomycotina</taxon>
        <taxon>Orbiliomycetes</taxon>
        <taxon>Orbiliales</taxon>
        <taxon>Orbiliaceae</taxon>
        <taxon>Arthrobotrys</taxon>
    </lineage>
</organism>
<feature type="compositionally biased region" description="Basic and acidic residues" evidence="1">
    <location>
        <begin position="25"/>
        <end position="35"/>
    </location>
</feature>
<keyword evidence="3" id="KW-1185">Reference proteome</keyword>
<evidence type="ECO:0008006" key="4">
    <source>
        <dbReference type="Google" id="ProtNLM"/>
    </source>
</evidence>
<proteinExistence type="predicted"/>
<feature type="region of interest" description="Disordered" evidence="1">
    <location>
        <begin position="1"/>
        <end position="35"/>
    </location>
</feature>
<evidence type="ECO:0000256" key="1">
    <source>
        <dbReference type="SAM" id="MobiDB-lite"/>
    </source>
</evidence>
<evidence type="ECO:0000313" key="3">
    <source>
        <dbReference type="Proteomes" id="UP001370758"/>
    </source>
</evidence>